<protein>
    <recommendedName>
        <fullName evidence="3">ABC-type xenobiotic transporter</fullName>
        <ecNumber evidence="3">7.6.2.2</ecNumber>
    </recommendedName>
</protein>
<feature type="transmembrane region" description="Helical" evidence="13">
    <location>
        <begin position="939"/>
        <end position="960"/>
    </location>
</feature>
<dbReference type="GO" id="GO:0008559">
    <property type="term" value="F:ABC-type xenobiotic transporter activity"/>
    <property type="evidence" value="ECO:0007669"/>
    <property type="project" value="UniProtKB-EC"/>
</dbReference>
<feature type="transmembrane region" description="Helical" evidence="13">
    <location>
        <begin position="121"/>
        <end position="147"/>
    </location>
</feature>
<dbReference type="Pfam" id="PF00005">
    <property type="entry name" value="ABC_tran"/>
    <property type="match status" value="1"/>
</dbReference>
<gene>
    <name evidence="16" type="ORF">ZOSMA_132G00350</name>
</gene>
<dbReference type="InterPro" id="IPR027417">
    <property type="entry name" value="P-loop_NTPase"/>
</dbReference>
<dbReference type="Proteomes" id="UP000036987">
    <property type="component" value="Unassembled WGS sequence"/>
</dbReference>
<evidence type="ECO:0000256" key="12">
    <source>
        <dbReference type="ARBA" id="ARBA00034018"/>
    </source>
</evidence>
<evidence type="ECO:0000256" key="7">
    <source>
        <dbReference type="ARBA" id="ARBA00022741"/>
    </source>
</evidence>
<dbReference type="FunFam" id="1.20.1560.10:FF:000037">
    <property type="entry name" value="ATP-binding cassette subfamily C member 10"/>
    <property type="match status" value="1"/>
</dbReference>
<keyword evidence="4" id="KW-0813">Transport</keyword>
<evidence type="ECO:0000256" key="2">
    <source>
        <dbReference type="ARBA" id="ARBA00009726"/>
    </source>
</evidence>
<keyword evidence="11 13" id="KW-0472">Membrane</keyword>
<dbReference type="PROSITE" id="PS50929">
    <property type="entry name" value="ABC_TM1F"/>
    <property type="match status" value="2"/>
</dbReference>
<dbReference type="SUPFAM" id="SSF90123">
    <property type="entry name" value="ABC transporter transmembrane region"/>
    <property type="match status" value="2"/>
</dbReference>
<comment type="subcellular location">
    <subcellularLocation>
        <location evidence="1">Membrane</location>
        <topology evidence="1">Multi-pass membrane protein</topology>
    </subcellularLocation>
</comment>
<organism evidence="16 17">
    <name type="scientific">Zostera marina</name>
    <name type="common">Eelgrass</name>
    <dbReference type="NCBI Taxonomy" id="29655"/>
    <lineage>
        <taxon>Eukaryota</taxon>
        <taxon>Viridiplantae</taxon>
        <taxon>Streptophyta</taxon>
        <taxon>Embryophyta</taxon>
        <taxon>Tracheophyta</taxon>
        <taxon>Spermatophyta</taxon>
        <taxon>Magnoliopsida</taxon>
        <taxon>Liliopsida</taxon>
        <taxon>Zosteraceae</taxon>
        <taxon>Zostera</taxon>
    </lineage>
</organism>
<evidence type="ECO:0000313" key="17">
    <source>
        <dbReference type="Proteomes" id="UP000036987"/>
    </source>
</evidence>
<dbReference type="AlphaFoldDB" id="A0A0K9PZ28"/>
<feature type="transmembrane region" description="Helical" evidence="13">
    <location>
        <begin position="25"/>
        <end position="46"/>
    </location>
</feature>
<keyword evidence="8" id="KW-0067">ATP-binding</keyword>
<feature type="transmembrane region" description="Helical" evidence="13">
    <location>
        <begin position="95"/>
        <end position="114"/>
    </location>
</feature>
<dbReference type="OrthoDB" id="6500128at2759"/>
<keyword evidence="10 13" id="KW-1133">Transmembrane helix</keyword>
<comment type="catalytic activity">
    <reaction evidence="12">
        <text>ATP + H2O + xenobioticSide 1 = ADP + phosphate + xenobioticSide 2.</text>
        <dbReference type="EC" id="7.6.2.2"/>
    </reaction>
</comment>
<reference evidence="17" key="1">
    <citation type="journal article" date="2016" name="Nature">
        <title>The genome of the seagrass Zostera marina reveals angiosperm adaptation to the sea.</title>
        <authorList>
            <person name="Olsen J.L."/>
            <person name="Rouze P."/>
            <person name="Verhelst B."/>
            <person name="Lin Y.-C."/>
            <person name="Bayer T."/>
            <person name="Collen J."/>
            <person name="Dattolo E."/>
            <person name="De Paoli E."/>
            <person name="Dittami S."/>
            <person name="Maumus F."/>
            <person name="Michel G."/>
            <person name="Kersting A."/>
            <person name="Lauritano C."/>
            <person name="Lohaus R."/>
            <person name="Toepel M."/>
            <person name="Tonon T."/>
            <person name="Vanneste K."/>
            <person name="Amirebrahimi M."/>
            <person name="Brakel J."/>
            <person name="Bostroem C."/>
            <person name="Chovatia M."/>
            <person name="Grimwood J."/>
            <person name="Jenkins J.W."/>
            <person name="Jueterbock A."/>
            <person name="Mraz A."/>
            <person name="Stam W.T."/>
            <person name="Tice H."/>
            <person name="Bornberg-Bauer E."/>
            <person name="Green P.J."/>
            <person name="Pearson G.A."/>
            <person name="Procaccini G."/>
            <person name="Duarte C.M."/>
            <person name="Schmutz J."/>
            <person name="Reusch T.B.H."/>
            <person name="Van de Peer Y."/>
        </authorList>
    </citation>
    <scope>NUCLEOTIDE SEQUENCE [LARGE SCALE GENOMIC DNA]</scope>
    <source>
        <strain evidence="17">cv. Finnish</strain>
    </source>
</reference>
<dbReference type="CDD" id="cd18598">
    <property type="entry name" value="ABC_6TM_MRP7_D1_like"/>
    <property type="match status" value="1"/>
</dbReference>
<evidence type="ECO:0000256" key="6">
    <source>
        <dbReference type="ARBA" id="ARBA00022737"/>
    </source>
</evidence>
<evidence type="ECO:0000256" key="11">
    <source>
        <dbReference type="ARBA" id="ARBA00023136"/>
    </source>
</evidence>
<feature type="domain" description="ABC transmembrane type-1" evidence="15">
    <location>
        <begin position="289"/>
        <end position="566"/>
    </location>
</feature>
<proteinExistence type="inferred from homology"/>
<dbReference type="STRING" id="29655.A0A0K9PZ28"/>
<accession>A0A0K9PZ28</accession>
<dbReference type="InterPro" id="IPR050173">
    <property type="entry name" value="ABC_transporter_C-like"/>
</dbReference>
<comment type="similarity">
    <text evidence="2">Belongs to the ABC transporter superfamily. ABCC family. Conjugate transporter (TC 3.A.1.208) subfamily.</text>
</comment>
<dbReference type="InterPro" id="IPR017871">
    <property type="entry name" value="ABC_transporter-like_CS"/>
</dbReference>
<evidence type="ECO:0000313" key="16">
    <source>
        <dbReference type="EMBL" id="KMZ74266.1"/>
    </source>
</evidence>
<dbReference type="GO" id="GO:0016887">
    <property type="term" value="F:ATP hydrolysis activity"/>
    <property type="evidence" value="ECO:0007669"/>
    <property type="project" value="InterPro"/>
</dbReference>
<feature type="domain" description="ABC transmembrane type-1" evidence="15">
    <location>
        <begin position="904"/>
        <end position="1055"/>
    </location>
</feature>
<dbReference type="FunFam" id="3.40.50.300:FF:000997">
    <property type="entry name" value="Multidrug resistance-associated protein 1"/>
    <property type="match status" value="1"/>
</dbReference>
<dbReference type="Gene3D" id="3.40.50.300">
    <property type="entry name" value="P-loop containing nucleotide triphosphate hydrolases"/>
    <property type="match status" value="1"/>
</dbReference>
<name>A0A0K9PZ28_ZOSMR</name>
<evidence type="ECO:0000256" key="1">
    <source>
        <dbReference type="ARBA" id="ARBA00004141"/>
    </source>
</evidence>
<feature type="domain" description="ABC transporter" evidence="14">
    <location>
        <begin position="609"/>
        <end position="833"/>
    </location>
</feature>
<evidence type="ECO:0000256" key="13">
    <source>
        <dbReference type="SAM" id="Phobius"/>
    </source>
</evidence>
<dbReference type="PANTHER" id="PTHR24223:SF330">
    <property type="entry name" value="ATP-BINDING CASSETTE SUB-FAMILY C MEMBER 10"/>
    <property type="match status" value="1"/>
</dbReference>
<feature type="transmembrane region" description="Helical" evidence="13">
    <location>
        <begin position="58"/>
        <end position="83"/>
    </location>
</feature>
<feature type="transmembrane region" description="Helical" evidence="13">
    <location>
        <begin position="1023"/>
        <end position="1051"/>
    </location>
</feature>
<evidence type="ECO:0000256" key="3">
    <source>
        <dbReference type="ARBA" id="ARBA00012191"/>
    </source>
</evidence>
<evidence type="ECO:0000256" key="4">
    <source>
        <dbReference type="ARBA" id="ARBA00022448"/>
    </source>
</evidence>
<evidence type="ECO:0000259" key="14">
    <source>
        <dbReference type="PROSITE" id="PS50893"/>
    </source>
</evidence>
<feature type="transmembrane region" description="Helical" evidence="13">
    <location>
        <begin position="508"/>
        <end position="531"/>
    </location>
</feature>
<dbReference type="PANTHER" id="PTHR24223">
    <property type="entry name" value="ATP-BINDING CASSETTE SUB-FAMILY C"/>
    <property type="match status" value="1"/>
</dbReference>
<evidence type="ECO:0000256" key="9">
    <source>
        <dbReference type="ARBA" id="ARBA00022967"/>
    </source>
</evidence>
<dbReference type="InterPro" id="IPR011527">
    <property type="entry name" value="ABC1_TM_dom"/>
</dbReference>
<dbReference type="PROSITE" id="PS00211">
    <property type="entry name" value="ABC_TRANSPORTER_1"/>
    <property type="match status" value="1"/>
</dbReference>
<dbReference type="EMBL" id="LFYR01000379">
    <property type="protein sequence ID" value="KMZ74266.1"/>
    <property type="molecule type" value="Genomic_DNA"/>
</dbReference>
<feature type="transmembrane region" description="Helical" evidence="13">
    <location>
        <begin position="537"/>
        <end position="561"/>
    </location>
</feature>
<dbReference type="InterPro" id="IPR036640">
    <property type="entry name" value="ABC1_TM_sf"/>
</dbReference>
<evidence type="ECO:0000256" key="8">
    <source>
        <dbReference type="ARBA" id="ARBA00022840"/>
    </source>
</evidence>
<dbReference type="EC" id="7.6.2.2" evidence="3"/>
<sequence length="1055" mass="119929">MYLICSDSPIWDRDRKLFSTCFENMVLGFGPNLVTIFMIIVLGYKMRGYQESRVTRTHILMVFLLLVPIFGACASFFNISLLIKDSLHGHISKYHHWFISCSEFVLWMIVVLFIRCDYWSLIFCNPVFCFWWIMKVLLEVSHVFTIFSSSQAIRSFTEGFSISAEFMFVIFINLVRIMSLPIEIRNFDSLEEALLPNAEASEIHINKKKIGFLGYFHTLTFKVVNPMMDLGVTRQLNFQDLIEPPTELMPSSCFSIFLKFWEAEYGKNGQNASLIKVIFHAYGWPYLRVGLLKALNDVMNFIGPLILNRLIWFLQQGSGHFDGYTLAILLGLSSIVKSFLDTQYSFNLMKLKLKMRASIMAVIYRKCLQVSIAERSKFSDGEIQTFMSIDVDRTINLCNSFHDMWSLPLQIGLALFLLYTQVKFAFLSGLIITVLLIPVNKWICTLIGKASKKMMAQKDERIKSVGELLSHIRTVKMYSWEYFMANRIMEKRAKEVEHLGTRKYLDAWCVFFWATTPTLFSLFTFGVFTLMGHPLDAATVFTCVALFNTLISPLNSFPWVINGLIDAFISTGRLSKFLSCTEYTSQLKLHSTEYEHKTIPNVEMAIVFSEADCIWSSSEDIGHNIFLKKINLDLPKGFFIVVIGEIGSGKSSLLYSVLREMCQIQGYIDFHGSLAYVSQIPWIMSGTVRDNILFGKEYNARRYGDVLKACSLDDDISLMIGGDMAYIGEKGTNLSGGQRTRIALARALYCGSDVFLLDDILSAVDAHVGSWILHKAILGPLMRPKTCVLCTHSSQAISAADMVVLMDKGSVKWAGYLDNFIESPYSTIFMENDQNSTQALEQSLSNSACSSGEINHIISPDGEYIVVSEEAHENIEIEMRKEGKVELGAYKCYMKFCSWPIVTVICISAVLMQASRNGNDMWLSFWVDTTSGTKDSAEFYLVILCIFYVINSLLTLIRAFSFSYGGLRAAIEVHSNFLKNLINAPVHFFSQNPSGRILNRLSSDLYTIDDSLPFILNILLANFFNLLGIAIVLSYVQVLFVILLLPFWYIYQKIQ</sequence>
<dbReference type="Pfam" id="PF00664">
    <property type="entry name" value="ABC_membrane"/>
    <property type="match status" value="2"/>
</dbReference>
<evidence type="ECO:0000256" key="10">
    <source>
        <dbReference type="ARBA" id="ARBA00022989"/>
    </source>
</evidence>
<keyword evidence="17" id="KW-1185">Reference proteome</keyword>
<keyword evidence="6" id="KW-0677">Repeat</keyword>
<comment type="caution">
    <text evidence="16">The sequence shown here is derived from an EMBL/GenBank/DDBJ whole genome shotgun (WGS) entry which is preliminary data.</text>
</comment>
<dbReference type="SMART" id="SM00382">
    <property type="entry name" value="AAA"/>
    <property type="match status" value="1"/>
</dbReference>
<dbReference type="Gene3D" id="1.20.1560.10">
    <property type="entry name" value="ABC transporter type 1, transmembrane domain"/>
    <property type="match status" value="2"/>
</dbReference>
<evidence type="ECO:0000256" key="5">
    <source>
        <dbReference type="ARBA" id="ARBA00022692"/>
    </source>
</evidence>
<dbReference type="SUPFAM" id="SSF52540">
    <property type="entry name" value="P-loop containing nucleoside triphosphate hydrolases"/>
    <property type="match status" value="1"/>
</dbReference>
<feature type="transmembrane region" description="Helical" evidence="13">
    <location>
        <begin position="425"/>
        <end position="448"/>
    </location>
</feature>
<feature type="transmembrane region" description="Helical" evidence="13">
    <location>
        <begin position="401"/>
        <end position="419"/>
    </location>
</feature>
<dbReference type="GO" id="GO:0016020">
    <property type="term" value="C:membrane"/>
    <property type="evidence" value="ECO:0007669"/>
    <property type="project" value="UniProtKB-SubCell"/>
</dbReference>
<keyword evidence="9" id="KW-1278">Translocase</keyword>
<evidence type="ECO:0000259" key="15">
    <source>
        <dbReference type="PROSITE" id="PS50929"/>
    </source>
</evidence>
<dbReference type="GO" id="GO:0005524">
    <property type="term" value="F:ATP binding"/>
    <property type="evidence" value="ECO:0007669"/>
    <property type="project" value="UniProtKB-KW"/>
</dbReference>
<keyword evidence="7" id="KW-0547">Nucleotide-binding</keyword>
<dbReference type="InterPro" id="IPR003593">
    <property type="entry name" value="AAA+_ATPase"/>
</dbReference>
<feature type="non-terminal residue" evidence="16">
    <location>
        <position position="1055"/>
    </location>
</feature>
<dbReference type="InterPro" id="IPR003439">
    <property type="entry name" value="ABC_transporter-like_ATP-bd"/>
</dbReference>
<dbReference type="CDD" id="cd03250">
    <property type="entry name" value="ABCC_MRP_domain1"/>
    <property type="match status" value="1"/>
</dbReference>
<feature type="transmembrane region" description="Helical" evidence="13">
    <location>
        <begin position="159"/>
        <end position="177"/>
    </location>
</feature>
<keyword evidence="5 13" id="KW-0812">Transmembrane</keyword>
<dbReference type="PROSITE" id="PS50893">
    <property type="entry name" value="ABC_TRANSPORTER_2"/>
    <property type="match status" value="1"/>
</dbReference>